<proteinExistence type="predicted"/>
<organism evidence="2">
    <name type="scientific">Rhizophagus irregularis (strain DAOM 181602 / DAOM 197198 / MUCL 43194)</name>
    <name type="common">Arbuscular mycorrhizal fungus</name>
    <name type="synonym">Glomus intraradices</name>
    <dbReference type="NCBI Taxonomy" id="747089"/>
    <lineage>
        <taxon>Eukaryota</taxon>
        <taxon>Fungi</taxon>
        <taxon>Fungi incertae sedis</taxon>
        <taxon>Mucoromycota</taxon>
        <taxon>Glomeromycotina</taxon>
        <taxon>Glomeromycetes</taxon>
        <taxon>Glomerales</taxon>
        <taxon>Glomeraceae</taxon>
        <taxon>Rhizophagus</taxon>
    </lineage>
</organism>
<protein>
    <submittedName>
        <fullName evidence="2">Uncharacterized protein</fullName>
    </submittedName>
</protein>
<sequence>MSCSVERENVYTEYFKLIPYGIWSLDGFVTYAFCKDIYVDKTIAHQEFYGELHCIGNCVVLQEAKRARELLQQKKKVKTGNGTEKPEGEKDGNFNKGTVHQE</sequence>
<evidence type="ECO:0000256" key="1">
    <source>
        <dbReference type="SAM" id="MobiDB-lite"/>
    </source>
</evidence>
<evidence type="ECO:0000313" key="2">
    <source>
        <dbReference type="EMBL" id="ERZ95620.1"/>
    </source>
</evidence>
<dbReference type="VEuPathDB" id="FungiDB:RhiirFUN_023554"/>
<feature type="compositionally biased region" description="Basic and acidic residues" evidence="1">
    <location>
        <begin position="84"/>
        <end position="102"/>
    </location>
</feature>
<dbReference type="EMBL" id="KI301097">
    <property type="protein sequence ID" value="ERZ95620.1"/>
    <property type="molecule type" value="Genomic_DNA"/>
</dbReference>
<reference evidence="2" key="1">
    <citation type="submission" date="2013-07" db="EMBL/GenBank/DDBJ databases">
        <title>The genome of an arbuscular mycorrhizal fungus provides insights into the evolution of the oldest plant symbiosis.</title>
        <authorList>
            <consortium name="DOE Joint Genome Institute"/>
            <person name="Tisserant E."/>
            <person name="Malbreil M."/>
            <person name="Kuo A."/>
            <person name="Kohler A."/>
            <person name="Symeonidi A."/>
            <person name="Balestrini R."/>
            <person name="Charron P."/>
            <person name="Duensing N."/>
            <person name="Frei-dit-Frey N."/>
            <person name="Gianinazzi-Pearson V."/>
            <person name="Gilbert B."/>
            <person name="Handa Y."/>
            <person name="Hijri M."/>
            <person name="Kaul R."/>
            <person name="Kawaguchi M."/>
            <person name="Krajinski F."/>
            <person name="Lammers P."/>
            <person name="Lapierre D."/>
            <person name="Masclaux F.G."/>
            <person name="Murat C."/>
            <person name="Morin E."/>
            <person name="Ndikumana S."/>
            <person name="Pagni M."/>
            <person name="Petitpierre D."/>
            <person name="Requena N."/>
            <person name="Rosikiewicz P."/>
            <person name="Riley R."/>
            <person name="Saito K."/>
            <person name="San Clemente H."/>
            <person name="Shapiro H."/>
            <person name="van Tuinen D."/>
            <person name="Becard G."/>
            <person name="Bonfante P."/>
            <person name="Paszkowski U."/>
            <person name="Shachar-Hill Y."/>
            <person name="Young J.P."/>
            <person name="Sanders I.R."/>
            <person name="Henrissat B."/>
            <person name="Rensing S.A."/>
            <person name="Grigoriev I.V."/>
            <person name="Corradi N."/>
            <person name="Roux C."/>
            <person name="Martin F."/>
        </authorList>
    </citation>
    <scope>NUCLEOTIDE SEQUENCE</scope>
    <source>
        <strain evidence="2">DAOM 197198</strain>
    </source>
</reference>
<gene>
    <name evidence="2" type="ORF">GLOINDRAFT_13443</name>
</gene>
<accession>U9SWV1</accession>
<feature type="region of interest" description="Disordered" evidence="1">
    <location>
        <begin position="72"/>
        <end position="102"/>
    </location>
</feature>
<dbReference type="HOGENOM" id="CLU_2428187_0_0_1"/>
<dbReference type="AlphaFoldDB" id="U9SWV1"/>
<name>U9SWV1_RHIID</name>